<evidence type="ECO:0000313" key="1">
    <source>
        <dbReference type="EMBL" id="ABX21209.1"/>
    </source>
</evidence>
<name>A9MQ66_SALAR</name>
<sequence>MFKRITEDSDASVNHQIIQRPIFTYEVNDGIAIGAICLDGDASGSHRQFFCGFTLSGVAEN</sequence>
<evidence type="ECO:0000313" key="2">
    <source>
        <dbReference type="Proteomes" id="UP000002084"/>
    </source>
</evidence>
<organism evidence="1 2">
    <name type="scientific">Salmonella arizonae (strain ATCC BAA-731 / CDC346-86 / RSK2980)</name>
    <dbReference type="NCBI Taxonomy" id="41514"/>
    <lineage>
        <taxon>Bacteria</taxon>
        <taxon>Pseudomonadati</taxon>
        <taxon>Pseudomonadota</taxon>
        <taxon>Gammaproteobacteria</taxon>
        <taxon>Enterobacterales</taxon>
        <taxon>Enterobacteriaceae</taxon>
        <taxon>Salmonella</taxon>
    </lineage>
</organism>
<dbReference type="KEGG" id="ses:SARI_01307"/>
<dbReference type="STRING" id="41514.SARI_01307"/>
<keyword evidence="2" id="KW-1185">Reference proteome</keyword>
<dbReference type="Proteomes" id="UP000002084">
    <property type="component" value="Chromosome"/>
</dbReference>
<dbReference type="HOGENOM" id="CLU_2920014_0_0_6"/>
<reference evidence="1 2" key="1">
    <citation type="submission" date="2007-11" db="EMBL/GenBank/DDBJ databases">
        <authorList>
            <consortium name="The Salmonella enterica serovar Arizonae Genome Sequencing Project"/>
            <person name="McClelland M."/>
            <person name="Sanderson E.K."/>
            <person name="Porwollik S."/>
            <person name="Spieth J."/>
            <person name="Clifton W.S."/>
            <person name="Fulton R."/>
            <person name="Chunyan W."/>
            <person name="Wollam A."/>
            <person name="Shah N."/>
            <person name="Pepin K."/>
            <person name="Bhonagiri V."/>
            <person name="Nash W."/>
            <person name="Johnson M."/>
            <person name="Thiruvilangam P."/>
            <person name="Wilson R."/>
        </authorList>
    </citation>
    <scope>NUCLEOTIDE SEQUENCE [LARGE SCALE GENOMIC DNA]</scope>
    <source>
        <strain evidence="2">ATCC BAA-731 / CDC346-86 / RSK2980</strain>
    </source>
</reference>
<dbReference type="AlphaFoldDB" id="A9MQ66"/>
<proteinExistence type="predicted"/>
<accession>A9MQ66</accession>
<gene>
    <name evidence="1" type="ordered locus">SARI_01307</name>
</gene>
<protein>
    <submittedName>
        <fullName evidence="1">Uncharacterized protein</fullName>
    </submittedName>
</protein>
<dbReference type="EMBL" id="CP000880">
    <property type="protein sequence ID" value="ABX21209.1"/>
    <property type="molecule type" value="Genomic_DNA"/>
</dbReference>